<dbReference type="OrthoDB" id="1854502at2759"/>
<name>A0A9J6BI76_POLVA</name>
<organism evidence="1 2">
    <name type="scientific">Polypedilum vanderplanki</name>
    <name type="common">Sleeping chironomid midge</name>
    <dbReference type="NCBI Taxonomy" id="319348"/>
    <lineage>
        <taxon>Eukaryota</taxon>
        <taxon>Metazoa</taxon>
        <taxon>Ecdysozoa</taxon>
        <taxon>Arthropoda</taxon>
        <taxon>Hexapoda</taxon>
        <taxon>Insecta</taxon>
        <taxon>Pterygota</taxon>
        <taxon>Neoptera</taxon>
        <taxon>Endopterygota</taxon>
        <taxon>Diptera</taxon>
        <taxon>Nematocera</taxon>
        <taxon>Chironomoidea</taxon>
        <taxon>Chironomidae</taxon>
        <taxon>Chironominae</taxon>
        <taxon>Polypedilum</taxon>
        <taxon>Polypedilum</taxon>
    </lineage>
</organism>
<sequence>MRKVHKTEFQTTVAKSSRLGVENFARGELNDAQSYFKIAFKNAEPDSKEEKIYKELLDVTNLIIDAVSDLKQKKNDEFVIKMDNAYEVCHNEKMKLTNQKIKHWQVGNFGLKTKEKLDKDIKNFKVLALSFEFSKETKALKMIKAKTKIANENFNHENNENPNDLLIKLEKLKTCFELVNMDLNSLQNALVEFKNGKDLERKTKIINERTELFRMSSNTMLKACNDFMTSAQAQK</sequence>
<evidence type="ECO:0000313" key="2">
    <source>
        <dbReference type="Proteomes" id="UP001107558"/>
    </source>
</evidence>
<gene>
    <name evidence="1" type="ORF">PVAND_017127</name>
</gene>
<comment type="caution">
    <text evidence="1">The sequence shown here is derived from an EMBL/GenBank/DDBJ whole genome shotgun (WGS) entry which is preliminary data.</text>
</comment>
<proteinExistence type="predicted"/>
<protein>
    <submittedName>
        <fullName evidence="1">Uncharacterized protein</fullName>
    </submittedName>
</protein>
<dbReference type="AlphaFoldDB" id="A0A9J6BI76"/>
<reference evidence="1" key="1">
    <citation type="submission" date="2021-03" db="EMBL/GenBank/DDBJ databases">
        <title>Chromosome level genome of the anhydrobiotic midge Polypedilum vanderplanki.</title>
        <authorList>
            <person name="Yoshida Y."/>
            <person name="Kikawada T."/>
            <person name="Gusev O."/>
        </authorList>
    </citation>
    <scope>NUCLEOTIDE SEQUENCE</scope>
    <source>
        <strain evidence="1">NIAS01</strain>
        <tissue evidence="1">Whole body or cell culture</tissue>
    </source>
</reference>
<evidence type="ECO:0000313" key="1">
    <source>
        <dbReference type="EMBL" id="KAG5669235.1"/>
    </source>
</evidence>
<dbReference type="EMBL" id="JADBJN010000004">
    <property type="protein sequence ID" value="KAG5669235.1"/>
    <property type="molecule type" value="Genomic_DNA"/>
</dbReference>
<dbReference type="Proteomes" id="UP001107558">
    <property type="component" value="Chromosome 4"/>
</dbReference>
<accession>A0A9J6BI76</accession>
<keyword evidence="2" id="KW-1185">Reference proteome</keyword>